<accession>A0A382DLA1</accession>
<reference evidence="1" key="1">
    <citation type="submission" date="2018-05" db="EMBL/GenBank/DDBJ databases">
        <authorList>
            <person name="Lanie J.A."/>
            <person name="Ng W.-L."/>
            <person name="Kazmierczak K.M."/>
            <person name="Andrzejewski T.M."/>
            <person name="Davidsen T.M."/>
            <person name="Wayne K.J."/>
            <person name="Tettelin H."/>
            <person name="Glass J.I."/>
            <person name="Rusch D."/>
            <person name="Podicherti R."/>
            <person name="Tsui H.-C.T."/>
            <person name="Winkler M.E."/>
        </authorList>
    </citation>
    <scope>NUCLEOTIDE SEQUENCE</scope>
</reference>
<sequence length="106" mass="11581">MKKFVSALFICGFLFCSLASAGTFVDGFEDGVANGWRPISGNWQIADGKYSLTEPVADADKPVISVLDSPWKVADGVITVTFSFNKISKGIERPIIFFRLKDDQNG</sequence>
<dbReference type="AlphaFoldDB" id="A0A382DLA1"/>
<name>A0A382DLA1_9ZZZZ</name>
<organism evidence="1">
    <name type="scientific">marine metagenome</name>
    <dbReference type="NCBI Taxonomy" id="408172"/>
    <lineage>
        <taxon>unclassified sequences</taxon>
        <taxon>metagenomes</taxon>
        <taxon>ecological metagenomes</taxon>
    </lineage>
</organism>
<protein>
    <recommendedName>
        <fullName evidence="2">3-keto-disaccharide hydrolase domain-containing protein</fullName>
    </recommendedName>
</protein>
<proteinExistence type="predicted"/>
<dbReference type="EMBL" id="UINC01039956">
    <property type="protein sequence ID" value="SVB39178.1"/>
    <property type="molecule type" value="Genomic_DNA"/>
</dbReference>
<evidence type="ECO:0008006" key="2">
    <source>
        <dbReference type="Google" id="ProtNLM"/>
    </source>
</evidence>
<gene>
    <name evidence="1" type="ORF">METZ01_LOCUS192032</name>
</gene>
<evidence type="ECO:0000313" key="1">
    <source>
        <dbReference type="EMBL" id="SVB39178.1"/>
    </source>
</evidence>
<feature type="non-terminal residue" evidence="1">
    <location>
        <position position="106"/>
    </location>
</feature>